<reference evidence="7 8" key="1">
    <citation type="submission" date="2017-07" db="EMBL/GenBank/DDBJ databases">
        <title>Mechanisms for carbon and nitrogen cycling indicate functional differentiation within the Candidate Phyla Radiation.</title>
        <authorList>
            <person name="Danczak R.E."/>
            <person name="Johnston M.D."/>
            <person name="Kenah C."/>
            <person name="Slattery M."/>
            <person name="Wrighton K.C."/>
            <person name="Wilkins M.J."/>
        </authorList>
    </citation>
    <scope>NUCLEOTIDE SEQUENCE [LARGE SCALE GENOMIC DNA]</scope>
    <source>
        <strain evidence="7">Licking1014_7</strain>
    </source>
</reference>
<evidence type="ECO:0000259" key="6">
    <source>
        <dbReference type="Pfam" id="PF00483"/>
    </source>
</evidence>
<keyword evidence="3 7" id="KW-0808">Transferase</keyword>
<feature type="domain" description="Nucleotidyl transferase" evidence="6">
    <location>
        <begin position="8"/>
        <end position="270"/>
    </location>
</feature>
<keyword evidence="4 7" id="KW-0548">Nucleotidyltransferase</keyword>
<name>A0A554LK55_9BACT</name>
<comment type="catalytic activity">
    <reaction evidence="5">
        <text>alpha-D-glucose 1-phosphate + UTP + H(+) = UDP-alpha-D-glucose + diphosphate</text>
        <dbReference type="Rhea" id="RHEA:19889"/>
        <dbReference type="ChEBI" id="CHEBI:15378"/>
        <dbReference type="ChEBI" id="CHEBI:33019"/>
        <dbReference type="ChEBI" id="CHEBI:46398"/>
        <dbReference type="ChEBI" id="CHEBI:58601"/>
        <dbReference type="ChEBI" id="CHEBI:58885"/>
        <dbReference type="EC" id="2.7.7.9"/>
    </reaction>
</comment>
<comment type="caution">
    <text evidence="7">The sequence shown here is derived from an EMBL/GenBank/DDBJ whole genome shotgun (WGS) entry which is preliminary data.</text>
</comment>
<dbReference type="Proteomes" id="UP000315689">
    <property type="component" value="Unassembled WGS sequence"/>
</dbReference>
<dbReference type="EMBL" id="VMGK01000004">
    <property type="protein sequence ID" value="TSC93242.1"/>
    <property type="molecule type" value="Genomic_DNA"/>
</dbReference>
<dbReference type="Gene3D" id="3.90.550.10">
    <property type="entry name" value="Spore Coat Polysaccharide Biosynthesis Protein SpsA, Chain A"/>
    <property type="match status" value="1"/>
</dbReference>
<evidence type="ECO:0000256" key="1">
    <source>
        <dbReference type="ARBA" id="ARBA00006890"/>
    </source>
</evidence>
<dbReference type="PANTHER" id="PTHR43197:SF1">
    <property type="entry name" value="UTP--GLUCOSE-1-PHOSPHATE URIDYLYLTRANSFERASE"/>
    <property type="match status" value="1"/>
</dbReference>
<evidence type="ECO:0000313" key="7">
    <source>
        <dbReference type="EMBL" id="TSC93242.1"/>
    </source>
</evidence>
<dbReference type="EC" id="2.7.7.9" evidence="2"/>
<evidence type="ECO:0000256" key="2">
    <source>
        <dbReference type="ARBA" id="ARBA00012415"/>
    </source>
</evidence>
<organism evidence="7 8">
    <name type="scientific">Candidatus Berkelbacteria bacterium Licking1014_7</name>
    <dbReference type="NCBI Taxonomy" id="2017147"/>
    <lineage>
        <taxon>Bacteria</taxon>
        <taxon>Candidatus Berkelbacteria</taxon>
    </lineage>
</organism>
<dbReference type="InterPro" id="IPR005771">
    <property type="entry name" value="GalU_uridylyltTrfase_bac/arc"/>
</dbReference>
<protein>
    <recommendedName>
        <fullName evidence="2">UTP--glucose-1-phosphate uridylyltransferase</fullName>
        <ecNumber evidence="2">2.7.7.9</ecNumber>
    </recommendedName>
</protein>
<proteinExistence type="inferred from homology"/>
<evidence type="ECO:0000256" key="5">
    <source>
        <dbReference type="ARBA" id="ARBA00048128"/>
    </source>
</evidence>
<accession>A0A554LK55</accession>
<sequence length="292" mass="32700">MNKITKIVIPVAGIGMRFLPWTKTMPKEMLPIINRPLLDYIVDQAIDSGIETIIFVSSTAKKPLDDYFDRNLDLEAQLSQKGKLKELEEIKKISQKANFVFVRQGEQLGNGHALLQAKPITANEPFVFCWGDELILSQPPIFKQLIDAYQKYPGNYLALLKSIPGNHNIWCEKYGNAAGKELEPGIIQVSKVIEKPGRGNSISDLFSVGGFIAEPEYIEALSQSAPGKGGEIWWNSAFDKFIEKGKVFGKIIDGEYLDLGTPAGFVKANLYFALKNPEIFEEIKEYINLNKN</sequence>
<dbReference type="Pfam" id="PF00483">
    <property type="entry name" value="NTP_transferase"/>
    <property type="match status" value="1"/>
</dbReference>
<evidence type="ECO:0000256" key="3">
    <source>
        <dbReference type="ARBA" id="ARBA00022679"/>
    </source>
</evidence>
<dbReference type="SUPFAM" id="SSF53448">
    <property type="entry name" value="Nucleotide-diphospho-sugar transferases"/>
    <property type="match status" value="1"/>
</dbReference>
<evidence type="ECO:0000256" key="4">
    <source>
        <dbReference type="ARBA" id="ARBA00022695"/>
    </source>
</evidence>
<dbReference type="AlphaFoldDB" id="A0A554LK55"/>
<gene>
    <name evidence="7" type="ORF">CEN89_146</name>
</gene>
<dbReference type="PANTHER" id="PTHR43197">
    <property type="entry name" value="UTP--GLUCOSE-1-PHOSPHATE URIDYLYLTRANSFERASE"/>
    <property type="match status" value="1"/>
</dbReference>
<dbReference type="GO" id="GO:0006011">
    <property type="term" value="P:UDP-alpha-D-glucose metabolic process"/>
    <property type="evidence" value="ECO:0007669"/>
    <property type="project" value="InterPro"/>
</dbReference>
<evidence type="ECO:0000313" key="8">
    <source>
        <dbReference type="Proteomes" id="UP000315689"/>
    </source>
</evidence>
<dbReference type="InterPro" id="IPR005835">
    <property type="entry name" value="NTP_transferase_dom"/>
</dbReference>
<dbReference type="GO" id="GO:0003983">
    <property type="term" value="F:UTP:glucose-1-phosphate uridylyltransferase activity"/>
    <property type="evidence" value="ECO:0007669"/>
    <property type="project" value="UniProtKB-EC"/>
</dbReference>
<dbReference type="InterPro" id="IPR029044">
    <property type="entry name" value="Nucleotide-diphossugar_trans"/>
</dbReference>
<comment type="similarity">
    <text evidence="1">Belongs to the UDPGP type 2 family.</text>
</comment>